<proteinExistence type="predicted"/>
<evidence type="ECO:0000313" key="2">
    <source>
        <dbReference type="Proteomes" id="UP000070224"/>
    </source>
</evidence>
<name>A0A134B1Q7_9PORP</name>
<dbReference type="AlphaFoldDB" id="A0A134B1Q7"/>
<gene>
    <name evidence="1" type="ORF">HMPREF3185_01891</name>
</gene>
<accession>A0A134B1Q7</accession>
<dbReference type="PATRIC" id="fig|322095.3.peg.1866"/>
<dbReference type="EMBL" id="LSDK01000131">
    <property type="protein sequence ID" value="KXB73872.1"/>
    <property type="molecule type" value="Genomic_DNA"/>
</dbReference>
<protein>
    <submittedName>
        <fullName evidence="1">Uncharacterized protein</fullName>
    </submittedName>
</protein>
<sequence length="41" mass="4606">MRARGTLEMEDLLVFISISLWEGANPPTAVRCGSWEAVGWR</sequence>
<dbReference type="Proteomes" id="UP000070224">
    <property type="component" value="Unassembled WGS sequence"/>
</dbReference>
<dbReference type="STRING" id="322095.HMPREF3185_01891"/>
<comment type="caution">
    <text evidence="1">The sequence shown here is derived from an EMBL/GenBank/DDBJ whole genome shotgun (WGS) entry which is preliminary data.</text>
</comment>
<organism evidence="1 2">
    <name type="scientific">Porphyromonas somerae</name>
    <dbReference type="NCBI Taxonomy" id="322095"/>
    <lineage>
        <taxon>Bacteria</taxon>
        <taxon>Pseudomonadati</taxon>
        <taxon>Bacteroidota</taxon>
        <taxon>Bacteroidia</taxon>
        <taxon>Bacteroidales</taxon>
        <taxon>Porphyromonadaceae</taxon>
        <taxon>Porphyromonas</taxon>
    </lineage>
</organism>
<keyword evidence="2" id="KW-1185">Reference proteome</keyword>
<evidence type="ECO:0000313" key="1">
    <source>
        <dbReference type="EMBL" id="KXB73872.1"/>
    </source>
</evidence>
<reference evidence="2" key="1">
    <citation type="submission" date="2016-01" db="EMBL/GenBank/DDBJ databases">
        <authorList>
            <person name="Mitreva M."/>
            <person name="Pepin K.H."/>
            <person name="Mihindukulasuriya K.A."/>
            <person name="Fulton R."/>
            <person name="Fronick C."/>
            <person name="O'Laughlin M."/>
            <person name="Miner T."/>
            <person name="Herter B."/>
            <person name="Rosa B.A."/>
            <person name="Cordes M."/>
            <person name="Tomlinson C."/>
            <person name="Wollam A."/>
            <person name="Palsikar V.B."/>
            <person name="Mardis E.R."/>
            <person name="Wilson R.K."/>
        </authorList>
    </citation>
    <scope>NUCLEOTIDE SEQUENCE [LARGE SCALE GENOMIC DNA]</scope>
    <source>
        <strain evidence="2">KA00683</strain>
    </source>
</reference>